<dbReference type="Pfam" id="PF11553">
    <property type="entry name" value="DUF3231"/>
    <property type="match status" value="2"/>
</dbReference>
<dbReference type="Gene3D" id="1.20.1260.10">
    <property type="match status" value="2"/>
</dbReference>
<protein>
    <recommendedName>
        <fullName evidence="3">DUF3231 family protein</fullName>
    </recommendedName>
</protein>
<evidence type="ECO:0000313" key="1">
    <source>
        <dbReference type="EMBL" id="MDQ0159849.1"/>
    </source>
</evidence>
<organism evidence="1 2">
    <name type="scientific">Alkalibacillus salilacus</name>
    <dbReference type="NCBI Taxonomy" id="284582"/>
    <lineage>
        <taxon>Bacteria</taxon>
        <taxon>Bacillati</taxon>
        <taxon>Bacillota</taxon>
        <taxon>Bacilli</taxon>
        <taxon>Bacillales</taxon>
        <taxon>Bacillaceae</taxon>
        <taxon>Alkalibacillus</taxon>
    </lineage>
</organism>
<keyword evidence="2" id="KW-1185">Reference proteome</keyword>
<dbReference type="RefSeq" id="WP_306976645.1">
    <property type="nucleotide sequence ID" value="NZ_JAUSTQ010000007.1"/>
</dbReference>
<dbReference type="InterPro" id="IPR012347">
    <property type="entry name" value="Ferritin-like"/>
</dbReference>
<dbReference type="EMBL" id="JAUSTQ010000007">
    <property type="protein sequence ID" value="MDQ0159849.1"/>
    <property type="molecule type" value="Genomic_DNA"/>
</dbReference>
<sequence length="337" mass="38375">MDSAQHNNLKLTSAEITNLWNTYMNESGSICHLQYYLNIVDDAEIKQIIQHTLDISISQIETIKSIFTQEGYPIPHGFKLDEDVDEAAPRLFSNTYCLNMLNELGKIGLNSYRAAISLAVRDDVYQFFSQCLRESDHLIKQSNDLLLKKGLYVKSPYLPNPESFDFVKKKSFLSGFFGEKRPLIGAEITNLYANYKRNALGSATMMGYSQVAQNDDVVKFLRRGKEIAQKHCEAFGSILRDDDLPSPMSLDTEVTDSTTYTFSDRKMLFYATTLISLSIGYYGESMSMSPRRDIGTMYSRLVAEILKYADDGAKIMIKHGWMEEPPRALDRDELTKK</sequence>
<evidence type="ECO:0000313" key="2">
    <source>
        <dbReference type="Proteomes" id="UP001224359"/>
    </source>
</evidence>
<proteinExistence type="predicted"/>
<evidence type="ECO:0008006" key="3">
    <source>
        <dbReference type="Google" id="ProtNLM"/>
    </source>
</evidence>
<reference evidence="1 2" key="1">
    <citation type="submission" date="2023-07" db="EMBL/GenBank/DDBJ databases">
        <title>Genomic Encyclopedia of Type Strains, Phase IV (KMG-IV): sequencing the most valuable type-strain genomes for metagenomic binning, comparative biology and taxonomic classification.</title>
        <authorList>
            <person name="Goeker M."/>
        </authorList>
    </citation>
    <scope>NUCLEOTIDE SEQUENCE [LARGE SCALE GENOMIC DNA]</scope>
    <source>
        <strain evidence="1 2">DSM 16460</strain>
    </source>
</reference>
<name>A0ABT9VFU7_9BACI</name>
<comment type="caution">
    <text evidence="1">The sequence shown here is derived from an EMBL/GenBank/DDBJ whole genome shotgun (WGS) entry which is preliminary data.</text>
</comment>
<dbReference type="InterPro" id="IPR021617">
    <property type="entry name" value="DUF3231"/>
</dbReference>
<dbReference type="Proteomes" id="UP001224359">
    <property type="component" value="Unassembled WGS sequence"/>
</dbReference>
<gene>
    <name evidence="1" type="ORF">J2S77_001836</name>
</gene>
<accession>A0ABT9VFU7</accession>